<keyword evidence="6" id="KW-0547">Nucleotide-binding</keyword>
<reference evidence="13" key="1">
    <citation type="journal article" date="2020" name="Stud. Mycol.">
        <title>101 Dothideomycetes genomes: a test case for predicting lifestyles and emergence of pathogens.</title>
        <authorList>
            <person name="Haridas S."/>
            <person name="Albert R."/>
            <person name="Binder M."/>
            <person name="Bloem J."/>
            <person name="Labutti K."/>
            <person name="Salamov A."/>
            <person name="Andreopoulos B."/>
            <person name="Baker S."/>
            <person name="Barry K."/>
            <person name="Bills G."/>
            <person name="Bluhm B."/>
            <person name="Cannon C."/>
            <person name="Castanera R."/>
            <person name="Culley D."/>
            <person name="Daum C."/>
            <person name="Ezra D."/>
            <person name="Gonzalez J."/>
            <person name="Henrissat B."/>
            <person name="Kuo A."/>
            <person name="Liang C."/>
            <person name="Lipzen A."/>
            <person name="Lutzoni F."/>
            <person name="Magnuson J."/>
            <person name="Mondo S."/>
            <person name="Nolan M."/>
            <person name="Ohm R."/>
            <person name="Pangilinan J."/>
            <person name="Park H.-J."/>
            <person name="Ramirez L."/>
            <person name="Alfaro M."/>
            <person name="Sun H."/>
            <person name="Tritt A."/>
            <person name="Yoshinaga Y."/>
            <person name="Zwiers L.-H."/>
            <person name="Turgeon B."/>
            <person name="Goodwin S."/>
            <person name="Spatafora J."/>
            <person name="Crous P."/>
            <person name="Grigoriev I."/>
        </authorList>
    </citation>
    <scope>NUCLEOTIDE SEQUENCE</scope>
    <source>
        <strain evidence="13">CBS 101060</strain>
    </source>
</reference>
<dbReference type="GO" id="GO:0004674">
    <property type="term" value="F:protein serine/threonine kinase activity"/>
    <property type="evidence" value="ECO:0007669"/>
    <property type="project" value="UniProtKB-KW"/>
</dbReference>
<dbReference type="PROSITE" id="PS00108">
    <property type="entry name" value="PROTEIN_KINASE_ST"/>
    <property type="match status" value="1"/>
</dbReference>
<dbReference type="InterPro" id="IPR001680">
    <property type="entry name" value="WD40_rpt"/>
</dbReference>
<dbReference type="SUPFAM" id="SSF56112">
    <property type="entry name" value="Protein kinase-like (PK-like)"/>
    <property type="match status" value="1"/>
</dbReference>
<evidence type="ECO:0000256" key="8">
    <source>
        <dbReference type="ARBA" id="ARBA00022840"/>
    </source>
</evidence>
<dbReference type="SUPFAM" id="SSF50978">
    <property type="entry name" value="WD40 repeat-like"/>
    <property type="match status" value="1"/>
</dbReference>
<feature type="compositionally biased region" description="Low complexity" evidence="11">
    <location>
        <begin position="907"/>
        <end position="919"/>
    </location>
</feature>
<keyword evidence="3 10" id="KW-0853">WD repeat</keyword>
<dbReference type="Gene3D" id="2.130.10.10">
    <property type="entry name" value="YVTN repeat-like/Quinoprotein amine dehydrogenase"/>
    <property type="match status" value="2"/>
</dbReference>
<dbReference type="GO" id="GO:0005524">
    <property type="term" value="F:ATP binding"/>
    <property type="evidence" value="ECO:0007669"/>
    <property type="project" value="UniProtKB-KW"/>
</dbReference>
<feature type="domain" description="Protein kinase" evidence="12">
    <location>
        <begin position="25"/>
        <end position="306"/>
    </location>
</feature>
<evidence type="ECO:0000256" key="3">
    <source>
        <dbReference type="ARBA" id="ARBA00022574"/>
    </source>
</evidence>
<dbReference type="CDD" id="cd13980">
    <property type="entry name" value="STKc_Vps15"/>
    <property type="match status" value="1"/>
</dbReference>
<dbReference type="PROSITE" id="PS50082">
    <property type="entry name" value="WD_REPEATS_2"/>
    <property type="match status" value="1"/>
</dbReference>
<dbReference type="InterPro" id="IPR015943">
    <property type="entry name" value="WD40/YVTN_repeat-like_dom_sf"/>
</dbReference>
<dbReference type="FunFam" id="1.10.510.10:FF:000497">
    <property type="entry name" value="Phosphoinositide 3-kinase regulatory subunit"/>
    <property type="match status" value="1"/>
</dbReference>
<dbReference type="SMART" id="SM00220">
    <property type="entry name" value="S_TKc"/>
    <property type="match status" value="1"/>
</dbReference>
<evidence type="ECO:0000256" key="2">
    <source>
        <dbReference type="ARBA" id="ARBA00022527"/>
    </source>
</evidence>
<keyword evidence="8" id="KW-0067">ATP-binding</keyword>
<keyword evidence="5" id="KW-0677">Repeat</keyword>
<dbReference type="Pfam" id="PF00069">
    <property type="entry name" value="Pkinase"/>
    <property type="match status" value="1"/>
</dbReference>
<dbReference type="PROSITE" id="PS50294">
    <property type="entry name" value="WD_REPEATS_REGION"/>
    <property type="match status" value="1"/>
</dbReference>
<dbReference type="Pfam" id="PF00400">
    <property type="entry name" value="WD40"/>
    <property type="match status" value="1"/>
</dbReference>
<dbReference type="FunFam" id="1.25.10.10:FF:000342">
    <property type="entry name" value="Serine/threonine-protein kinase VPS15"/>
    <property type="match status" value="1"/>
</dbReference>
<dbReference type="OrthoDB" id="242910at2759"/>
<feature type="compositionally biased region" description="Basic and acidic residues" evidence="11">
    <location>
        <begin position="880"/>
        <end position="899"/>
    </location>
</feature>
<feature type="repeat" description="WD" evidence="10">
    <location>
        <begin position="1144"/>
        <end position="1185"/>
    </location>
</feature>
<name>A0A9P4SC27_9PEZI</name>
<dbReference type="EC" id="2.7.11.1" evidence="1"/>
<keyword evidence="14" id="KW-1185">Reference proteome</keyword>
<feature type="compositionally biased region" description="Basic residues" evidence="11">
    <location>
        <begin position="976"/>
        <end position="985"/>
    </location>
</feature>
<evidence type="ECO:0000256" key="1">
    <source>
        <dbReference type="ARBA" id="ARBA00012513"/>
    </source>
</evidence>
<evidence type="ECO:0000256" key="5">
    <source>
        <dbReference type="ARBA" id="ARBA00022737"/>
    </source>
</evidence>
<evidence type="ECO:0000256" key="9">
    <source>
        <dbReference type="PROSITE-ProRule" id="PRU00103"/>
    </source>
</evidence>
<evidence type="ECO:0000256" key="10">
    <source>
        <dbReference type="PROSITE-ProRule" id="PRU00221"/>
    </source>
</evidence>
<organism evidence="13 14">
    <name type="scientific">Patellaria atrata CBS 101060</name>
    <dbReference type="NCBI Taxonomy" id="1346257"/>
    <lineage>
        <taxon>Eukaryota</taxon>
        <taxon>Fungi</taxon>
        <taxon>Dikarya</taxon>
        <taxon>Ascomycota</taxon>
        <taxon>Pezizomycotina</taxon>
        <taxon>Dothideomycetes</taxon>
        <taxon>Dothideomycetes incertae sedis</taxon>
        <taxon>Patellariales</taxon>
        <taxon>Patellariaceae</taxon>
        <taxon>Patellaria</taxon>
    </lineage>
</organism>
<evidence type="ECO:0000256" key="6">
    <source>
        <dbReference type="ARBA" id="ARBA00022741"/>
    </source>
</evidence>
<dbReference type="InterPro" id="IPR000719">
    <property type="entry name" value="Prot_kinase_dom"/>
</dbReference>
<feature type="region of interest" description="Disordered" evidence="11">
    <location>
        <begin position="1503"/>
        <end position="1534"/>
    </location>
</feature>
<evidence type="ECO:0000256" key="11">
    <source>
        <dbReference type="SAM" id="MobiDB-lite"/>
    </source>
</evidence>
<dbReference type="SMART" id="SM00320">
    <property type="entry name" value="WD40"/>
    <property type="match status" value="5"/>
</dbReference>
<dbReference type="InterPro" id="IPR011009">
    <property type="entry name" value="Kinase-like_dom_sf"/>
</dbReference>
<evidence type="ECO:0000259" key="12">
    <source>
        <dbReference type="PROSITE" id="PS50011"/>
    </source>
</evidence>
<dbReference type="Pfam" id="PF22956">
    <property type="entry name" value="VPS15-like_hel"/>
    <property type="match status" value="1"/>
</dbReference>
<dbReference type="PANTHER" id="PTHR17583">
    <property type="entry name" value="PHOSPHOINOSITIDE 3-KINASE REGULATORY SUBUNIT 4"/>
    <property type="match status" value="1"/>
</dbReference>
<proteinExistence type="predicted"/>
<dbReference type="InterPro" id="IPR045162">
    <property type="entry name" value="Vps15-like"/>
</dbReference>
<dbReference type="PROSITE" id="PS50011">
    <property type="entry name" value="PROTEIN_KINASE_DOM"/>
    <property type="match status" value="1"/>
</dbReference>
<dbReference type="GO" id="GO:0071561">
    <property type="term" value="C:nucleus-vacuole junction"/>
    <property type="evidence" value="ECO:0007669"/>
    <property type="project" value="TreeGrafter"/>
</dbReference>
<dbReference type="InterPro" id="IPR008271">
    <property type="entry name" value="Ser/Thr_kinase_AS"/>
</dbReference>
<evidence type="ECO:0000256" key="4">
    <source>
        <dbReference type="ARBA" id="ARBA00022679"/>
    </source>
</evidence>
<dbReference type="Gene3D" id="1.10.510.10">
    <property type="entry name" value="Transferase(Phosphotransferase) domain 1"/>
    <property type="match status" value="1"/>
</dbReference>
<dbReference type="PANTHER" id="PTHR17583:SF0">
    <property type="entry name" value="PHOSPHOINOSITIDE 3-KINASE REGULATORY SUBUNIT 4"/>
    <property type="match status" value="1"/>
</dbReference>
<dbReference type="SUPFAM" id="SSF48371">
    <property type="entry name" value="ARM repeat"/>
    <property type="match status" value="1"/>
</dbReference>
<keyword evidence="4" id="KW-0808">Transferase</keyword>
<dbReference type="InterPro" id="IPR016024">
    <property type="entry name" value="ARM-type_fold"/>
</dbReference>
<dbReference type="GO" id="GO:0006623">
    <property type="term" value="P:protein targeting to vacuole"/>
    <property type="evidence" value="ECO:0007669"/>
    <property type="project" value="TreeGrafter"/>
</dbReference>
<dbReference type="PROSITE" id="PS50077">
    <property type="entry name" value="HEAT_REPEAT"/>
    <property type="match status" value="1"/>
</dbReference>
<dbReference type="Gene3D" id="1.25.10.10">
    <property type="entry name" value="Leucine-rich Repeat Variant"/>
    <property type="match status" value="1"/>
</dbReference>
<evidence type="ECO:0000313" key="13">
    <source>
        <dbReference type="EMBL" id="KAF2838893.1"/>
    </source>
</evidence>
<dbReference type="InterPro" id="IPR036322">
    <property type="entry name" value="WD40_repeat_dom_sf"/>
</dbReference>
<evidence type="ECO:0000313" key="14">
    <source>
        <dbReference type="Proteomes" id="UP000799429"/>
    </source>
</evidence>
<dbReference type="InterPro" id="IPR011989">
    <property type="entry name" value="ARM-like"/>
</dbReference>
<feature type="region of interest" description="Disordered" evidence="11">
    <location>
        <begin position="880"/>
        <end position="1005"/>
    </location>
</feature>
<feature type="repeat" description="HEAT" evidence="9">
    <location>
        <begin position="438"/>
        <end position="469"/>
    </location>
</feature>
<dbReference type="GO" id="GO:0045324">
    <property type="term" value="P:late endosome to vacuole transport"/>
    <property type="evidence" value="ECO:0007669"/>
    <property type="project" value="InterPro"/>
</dbReference>
<dbReference type="GO" id="GO:0016236">
    <property type="term" value="P:macroautophagy"/>
    <property type="evidence" value="ECO:0007669"/>
    <property type="project" value="InterPro"/>
</dbReference>
<dbReference type="InterPro" id="IPR021133">
    <property type="entry name" value="HEAT_type_2"/>
</dbReference>
<keyword evidence="2" id="KW-0723">Serine/threonine-protein kinase</keyword>
<evidence type="ECO:0000256" key="7">
    <source>
        <dbReference type="ARBA" id="ARBA00022777"/>
    </source>
</evidence>
<feature type="compositionally biased region" description="Basic and acidic residues" evidence="11">
    <location>
        <begin position="931"/>
        <end position="947"/>
    </location>
</feature>
<dbReference type="EMBL" id="MU006096">
    <property type="protein sequence ID" value="KAF2838893.1"/>
    <property type="molecule type" value="Genomic_DNA"/>
</dbReference>
<gene>
    <name evidence="13" type="ORF">M501DRAFT_1004731</name>
</gene>
<accession>A0A9P4SC27</accession>
<keyword evidence="7" id="KW-0418">Kinase</keyword>
<dbReference type="GO" id="GO:0034271">
    <property type="term" value="C:phosphatidylinositol 3-kinase complex, class III, type I"/>
    <property type="evidence" value="ECO:0007669"/>
    <property type="project" value="TreeGrafter"/>
</dbReference>
<dbReference type="GO" id="GO:0034272">
    <property type="term" value="C:phosphatidylinositol 3-kinase complex, class III, type II"/>
    <property type="evidence" value="ECO:0007669"/>
    <property type="project" value="TreeGrafter"/>
</dbReference>
<protein>
    <recommendedName>
        <fullName evidence="1">non-specific serine/threonine protein kinase</fullName>
        <ecNumber evidence="1">2.7.11.1</ecNumber>
    </recommendedName>
</protein>
<sequence>MGQGYSLTTLSAGSAGIDVPELADLSYEKSLGSARFMKCIRARHKDGVVVAKVVMKPYSSVKLNEYVKILLYERKILADIPNALPYHRILETSTTGFLVRQYIHSSLYDRISTRPFLEDIEKKWLSFQLLCAVRDCHDRNIFHGDIKTENTLVTSWNWLYLSDFSSCFKPTYLPEDNPADFSFYFDTSQRRTCYLAPERFTDAENQSDARGKVNWAMDIFSVGCVIAELFLETPIFTLSQLFKYRKGEYDPEHSQLHKIHDKDIRELILHMIQLDPQSRYQAEEYLKFWRGKTFPDYFYSFLHQYMFAITDLTSGQKEITAGVENLGEADDRIDKIYFDFDKIAYFLGYEGNKNEIEGGTKGRKAWEDFFPLDIDIPNNRHTATSEVSRAVDDGTLLFLSVIVSSIRSTARATARLRACELLLAFAERCTDEAKLDRILPYVMALLNDKSEMVQVAAIRSLTQILALVSVVSPINAYVFPEYVLPRLAPFVPGQSSRPSALLRATYASCLASLADTASRFLDMMQALRAGGSLPTTDPETEEGPNSISMYHTLFDTTREDIIRQFETQTKAFLTDTDSAVKRAFLGSVARLCVFFGSVKASDVIISHLNTYLNDRDWMLKCAFFETIVGVATFIGGPSLEEFILPLMVQALTDPEEFVVERVLRSFASIAHLGLFQRSKIWELVDIVGRFTMHPNIWIREAAAQFISSSTKYLSLADIHSIIIPLINPYLKVLPSEMSELKILDSLKKSIPRTVLDLAATWAMKAERGLFWKPAQNKRAFSFGSTDDSVRIISAKDLGPKAMSKIPKNEEDEQWLSRLRHVGMTAEDELKLVALREYIWRAAHRGWKNETESAPSKFNVILPLTELGVMPQTVMFETKGLDIEGSPKFESEKPKEDETRPQGIRTISDALLDASTTLDDPISRRKRSHVNSHLDRIAARDGPSDSRRTSVSNPPSPSPGAKDGPVSPTSDPDAQHKGLHALKTRSKSVQNSEVTSPVDPAGDSRLTLPTQAIQRKGSALNLLNRGENKTGAATSTTSTNAFGQLDHIPIEHLMSRRQSSPLALAQEQRRSNPTNIKYRAAHSYKGNDPSILQLLDSLYLENYPGDYIDFGPLVHNVNRRQPIKRPSGQTLSTGWKPEGVLVAMLGEHSSGITRVVISPDHTFFITGSDDGFVKVWDASRLERNISHRSRQTFRHAPGTSISSLNFVENTHCFISTATDGSINVVKVDCTDEQGGPRYGKLRVLREYHLSEGEYATWTEHFKHENQSVLLVATNTSRILALEIRTMSELYTLHNPVHHGVPTAFAVDRKHHWLLLGTSHGVLDLWDLRFKLRLKGWVFPGASPIHRVTLQGAARGSKRARVCIAGGTAQGEVTVWDMEKVLCREVYRTGNSKESPSSAYSLLDVDEERAGGMLGRFAMTLESSSGIGAGVDRGVRAVAVGTHIPDDGGEPRHQFVLSAGPDWKVRFWDASKPENCTVVSGLEFEEPKPTYTVSHPGPETVLVSEKPGQMEGSKPVGGRTSNTGVKRAGNKPSRSSVISLQQQQLLKSHLDVVTDVALLEWPYGMVISVDRSGVIYAFS</sequence>
<dbReference type="GO" id="GO:0005770">
    <property type="term" value="C:late endosome"/>
    <property type="evidence" value="ECO:0007669"/>
    <property type="project" value="TreeGrafter"/>
</dbReference>
<dbReference type="Proteomes" id="UP000799429">
    <property type="component" value="Unassembled WGS sequence"/>
</dbReference>
<dbReference type="InterPro" id="IPR055231">
    <property type="entry name" value="2AA_helical"/>
</dbReference>
<comment type="caution">
    <text evidence="13">The sequence shown here is derived from an EMBL/GenBank/DDBJ whole genome shotgun (WGS) entry which is preliminary data.</text>
</comment>